<sequence>MRTPSASQARRNARQSADDSSRAPSPSELNARASQRNSKRRANKQQLPRSGAKAATLDNDASKRTHTAGPRHIRNRKTATRATRAADPSHTPQATEVAAVSRPVASASLPPSSPAKDLLRRARATAAADTDWLGRRPFIMDLVLGNRPVVPYQNEDAVLEAIALSEAALRPVRGVYNLEDYRSLELYWEAQAASLHGAAGDEISQHLPVPEFQLSAERSTVTWSGDEDAESPPSNAGSSPPR</sequence>
<feature type="region of interest" description="Disordered" evidence="1">
    <location>
        <begin position="1"/>
        <end position="114"/>
    </location>
</feature>
<keyword evidence="3" id="KW-1185">Reference proteome</keyword>
<accession>A0A5C2SST3</accession>
<dbReference type="OrthoDB" id="2989199at2759"/>
<organism evidence="2 3">
    <name type="scientific">Lentinus tigrinus ALCF2SS1-6</name>
    <dbReference type="NCBI Taxonomy" id="1328759"/>
    <lineage>
        <taxon>Eukaryota</taxon>
        <taxon>Fungi</taxon>
        <taxon>Dikarya</taxon>
        <taxon>Basidiomycota</taxon>
        <taxon>Agaricomycotina</taxon>
        <taxon>Agaricomycetes</taxon>
        <taxon>Polyporales</taxon>
        <taxon>Polyporaceae</taxon>
        <taxon>Lentinus</taxon>
    </lineage>
</organism>
<name>A0A5C2SST3_9APHY</name>
<gene>
    <name evidence="2" type="ORF">L227DRAFT_9511</name>
</gene>
<evidence type="ECO:0000256" key="1">
    <source>
        <dbReference type="SAM" id="MobiDB-lite"/>
    </source>
</evidence>
<reference evidence="2" key="1">
    <citation type="journal article" date="2018" name="Genome Biol. Evol.">
        <title>Genomics and development of Lentinus tigrinus, a white-rot wood-decaying mushroom with dimorphic fruiting bodies.</title>
        <authorList>
            <person name="Wu B."/>
            <person name="Xu Z."/>
            <person name="Knudson A."/>
            <person name="Carlson A."/>
            <person name="Chen N."/>
            <person name="Kovaka S."/>
            <person name="LaButti K."/>
            <person name="Lipzen A."/>
            <person name="Pennachio C."/>
            <person name="Riley R."/>
            <person name="Schakwitz W."/>
            <person name="Umezawa K."/>
            <person name="Ohm R.A."/>
            <person name="Grigoriev I.V."/>
            <person name="Nagy L.G."/>
            <person name="Gibbons J."/>
            <person name="Hibbett D."/>
        </authorList>
    </citation>
    <scope>NUCLEOTIDE SEQUENCE [LARGE SCALE GENOMIC DNA]</scope>
    <source>
        <strain evidence="2">ALCF2SS1-6</strain>
    </source>
</reference>
<feature type="compositionally biased region" description="Polar residues" evidence="1">
    <location>
        <begin position="232"/>
        <end position="242"/>
    </location>
</feature>
<evidence type="ECO:0000313" key="2">
    <source>
        <dbReference type="EMBL" id="RPD66945.1"/>
    </source>
</evidence>
<proteinExistence type="predicted"/>
<feature type="compositionally biased region" description="Basic residues" evidence="1">
    <location>
        <begin position="64"/>
        <end position="79"/>
    </location>
</feature>
<feature type="compositionally biased region" description="Low complexity" evidence="1">
    <location>
        <begin position="1"/>
        <end position="10"/>
    </location>
</feature>
<feature type="region of interest" description="Disordered" evidence="1">
    <location>
        <begin position="216"/>
        <end position="242"/>
    </location>
</feature>
<dbReference type="EMBL" id="ML122250">
    <property type="protein sequence ID" value="RPD66945.1"/>
    <property type="molecule type" value="Genomic_DNA"/>
</dbReference>
<evidence type="ECO:0000313" key="3">
    <source>
        <dbReference type="Proteomes" id="UP000313359"/>
    </source>
</evidence>
<protein>
    <submittedName>
        <fullName evidence="2">Uncharacterized protein</fullName>
    </submittedName>
</protein>
<dbReference type="Proteomes" id="UP000313359">
    <property type="component" value="Unassembled WGS sequence"/>
</dbReference>
<dbReference type="AlphaFoldDB" id="A0A5C2SST3"/>
<feature type="compositionally biased region" description="Low complexity" evidence="1">
    <location>
        <begin position="97"/>
        <end position="110"/>
    </location>
</feature>